<feature type="region of interest" description="Disordered" evidence="1">
    <location>
        <begin position="1"/>
        <end position="97"/>
    </location>
</feature>
<dbReference type="Proteomes" id="UP000824151">
    <property type="component" value="Unassembled WGS sequence"/>
</dbReference>
<organism evidence="2 3">
    <name type="scientific">Candidatus Nesterenkonia stercoripullorum</name>
    <dbReference type="NCBI Taxonomy" id="2838701"/>
    <lineage>
        <taxon>Bacteria</taxon>
        <taxon>Bacillati</taxon>
        <taxon>Actinomycetota</taxon>
        <taxon>Actinomycetes</taxon>
        <taxon>Micrococcales</taxon>
        <taxon>Micrococcaceae</taxon>
        <taxon>Nesterenkonia</taxon>
    </lineage>
</organism>
<evidence type="ECO:0000313" key="2">
    <source>
        <dbReference type="EMBL" id="HIW98909.1"/>
    </source>
</evidence>
<gene>
    <name evidence="2" type="ORF">H9871_02070</name>
</gene>
<feature type="compositionally biased region" description="Low complexity" evidence="1">
    <location>
        <begin position="65"/>
        <end position="85"/>
    </location>
</feature>
<feature type="compositionally biased region" description="Low complexity" evidence="1">
    <location>
        <begin position="12"/>
        <end position="21"/>
    </location>
</feature>
<comment type="caution">
    <text evidence="2">The sequence shown here is derived from an EMBL/GenBank/DDBJ whole genome shotgun (WGS) entry which is preliminary data.</text>
</comment>
<evidence type="ECO:0000313" key="3">
    <source>
        <dbReference type="Proteomes" id="UP000824151"/>
    </source>
</evidence>
<proteinExistence type="predicted"/>
<feature type="compositionally biased region" description="Low complexity" evidence="1">
    <location>
        <begin position="307"/>
        <end position="316"/>
    </location>
</feature>
<reference evidence="2" key="1">
    <citation type="journal article" date="2021" name="PeerJ">
        <title>Extensive microbial diversity within the chicken gut microbiome revealed by metagenomics and culture.</title>
        <authorList>
            <person name="Gilroy R."/>
            <person name="Ravi A."/>
            <person name="Getino M."/>
            <person name="Pursley I."/>
            <person name="Horton D.L."/>
            <person name="Alikhan N.F."/>
            <person name="Baker D."/>
            <person name="Gharbi K."/>
            <person name="Hall N."/>
            <person name="Watson M."/>
            <person name="Adriaenssens E.M."/>
            <person name="Foster-Nyarko E."/>
            <person name="Jarju S."/>
            <person name="Secka A."/>
            <person name="Antonio M."/>
            <person name="Oren A."/>
            <person name="Chaudhuri R.R."/>
            <person name="La Ragione R."/>
            <person name="Hildebrand F."/>
            <person name="Pallen M.J."/>
        </authorList>
    </citation>
    <scope>NUCLEOTIDE SEQUENCE</scope>
    <source>
        <strain evidence="2">ChiHejej3B27-3195</strain>
    </source>
</reference>
<dbReference type="EMBL" id="DXGD01000078">
    <property type="protein sequence ID" value="HIW98909.1"/>
    <property type="molecule type" value="Genomic_DNA"/>
</dbReference>
<evidence type="ECO:0000256" key="1">
    <source>
        <dbReference type="SAM" id="MobiDB-lite"/>
    </source>
</evidence>
<name>A0A9D1S014_9MICC</name>
<reference evidence="2" key="2">
    <citation type="submission" date="2021-04" db="EMBL/GenBank/DDBJ databases">
        <authorList>
            <person name="Gilroy R."/>
        </authorList>
    </citation>
    <scope>NUCLEOTIDE SEQUENCE</scope>
    <source>
        <strain evidence="2">ChiHejej3B27-3195</strain>
    </source>
</reference>
<dbReference type="Pfam" id="PF12502">
    <property type="entry name" value="DUF3710"/>
    <property type="match status" value="1"/>
</dbReference>
<protein>
    <submittedName>
        <fullName evidence="2">DUF3710 domain-containing protein</fullName>
    </submittedName>
</protein>
<dbReference type="InterPro" id="IPR022183">
    <property type="entry name" value="DUF3710"/>
</dbReference>
<feature type="region of interest" description="Disordered" evidence="1">
    <location>
        <begin position="277"/>
        <end position="325"/>
    </location>
</feature>
<feature type="compositionally biased region" description="Polar residues" evidence="1">
    <location>
        <begin position="44"/>
        <end position="54"/>
    </location>
</feature>
<accession>A0A9D1S014</accession>
<sequence length="325" mass="33133">MVFGKKKKARADAAGAEADGTSAGGTPIGGVEVDNAAAQGRAAQGSTAQGSTAQAEAVEGRAAEGKAAGSSDAKGAAEGAASADEATSDGRAAATAETATAETVAAVAAASADAPSGTPRDVAELSSTKGFLDFGGLLIPASPQQKVRLDIDQKTKRVVALTITLGQASIQLQPFSAPKSGGTWEEVRQQIADSVKTQKGRIKEVDGRFGRELAARVPTTLKDGRQGWRVARFIGFEGPRWFLRGVVGGRGAIDSAAAREVEDFFASVVVVRGEDPLPPRELLPLRPPEGAKRVSVPRNPAQRRDAGNGPNPGAAALDSTSEGQS</sequence>
<dbReference type="AlphaFoldDB" id="A0A9D1S014"/>